<reference evidence="1" key="1">
    <citation type="journal article" date="2021" name="Proc. Natl. Acad. Sci. U.S.A.">
        <title>A Catalog of Tens of Thousands of Viruses from Human Metagenomes Reveals Hidden Associations with Chronic Diseases.</title>
        <authorList>
            <person name="Tisza M.J."/>
            <person name="Buck C.B."/>
        </authorList>
    </citation>
    <scope>NUCLEOTIDE SEQUENCE</scope>
    <source>
        <strain evidence="1">Ctsus30</strain>
    </source>
</reference>
<name>A0A8S5MVD0_9CAUD</name>
<dbReference type="EMBL" id="BK014997">
    <property type="protein sequence ID" value="DAD86310.1"/>
    <property type="molecule type" value="Genomic_DNA"/>
</dbReference>
<accession>A0A8S5MVD0</accession>
<protein>
    <submittedName>
        <fullName evidence="1">Uncharacterized protein</fullName>
    </submittedName>
</protein>
<proteinExistence type="predicted"/>
<sequence length="137" mass="16129">MFSNYVDGDTFNQRELDSDVFAELFNANEIDGYRRSKDSEEDCYNAWGYWDEKGLFSDWLEWRFEEDGYLGYDDNPQDGMFVWMQDYEQCVVLPGDNELPSDVVAMFDRDSLYETVYAEGIVRDGVFYATTIARELD</sequence>
<evidence type="ECO:0000313" key="1">
    <source>
        <dbReference type="EMBL" id="DAD86310.1"/>
    </source>
</evidence>
<organism evidence="1">
    <name type="scientific">Siphoviridae sp. ctsus30</name>
    <dbReference type="NCBI Taxonomy" id="2826488"/>
    <lineage>
        <taxon>Viruses</taxon>
        <taxon>Duplodnaviria</taxon>
        <taxon>Heunggongvirae</taxon>
        <taxon>Uroviricota</taxon>
        <taxon>Caudoviricetes</taxon>
    </lineage>
</organism>